<evidence type="ECO:0000313" key="3">
    <source>
        <dbReference type="EMBL" id="QLJ18056.1"/>
    </source>
</evidence>
<dbReference type="AlphaFoldDB" id="A0A7D6A5U9"/>
<dbReference type="InterPro" id="IPR032499">
    <property type="entry name" value="Phage_CI_C"/>
</dbReference>
<dbReference type="Pfam" id="PF07022">
    <property type="entry name" value="Phage_CI_repr"/>
    <property type="match status" value="1"/>
</dbReference>
<dbReference type="RefSeq" id="WP_196738803.1">
    <property type="nucleotide sequence ID" value="NZ_CAXOHV010000002.1"/>
</dbReference>
<dbReference type="Gene3D" id="1.10.260.40">
    <property type="entry name" value="lambda repressor-like DNA-binding domains"/>
    <property type="match status" value="1"/>
</dbReference>
<protein>
    <submittedName>
        <fullName evidence="3">Phage repressor protein CI</fullName>
    </submittedName>
</protein>
<dbReference type="Pfam" id="PF16452">
    <property type="entry name" value="Phage_CI_C"/>
    <property type="match status" value="1"/>
</dbReference>
<dbReference type="GO" id="GO:0045892">
    <property type="term" value="P:negative regulation of DNA-templated transcription"/>
    <property type="evidence" value="ECO:0007669"/>
    <property type="project" value="InterPro"/>
</dbReference>
<accession>A0A7D6A5U9</accession>
<sequence>MNQSIDLTKGGTEVLNRIIEAYGFPSKIALADHLGISSSSLSMRYKRDLFPADIVVRCALETGANLEWLTFGIGKTFTNTKVDILKIPCSRLVNGNLLMFDDVLFDKAMLKNTAPLPQKAKCIKDGDSYYILEENFDDIFDGQWLVDVEGKISIRELTLIPIKKVRVSGSGVPFDCNLDDLTILGRVITVIENL</sequence>
<dbReference type="InterPro" id="IPR010982">
    <property type="entry name" value="Lambda_DNA-bd_dom_sf"/>
</dbReference>
<evidence type="ECO:0000259" key="2">
    <source>
        <dbReference type="Pfam" id="PF16452"/>
    </source>
</evidence>
<dbReference type="EMBL" id="CP059056">
    <property type="protein sequence ID" value="QLJ18056.1"/>
    <property type="molecule type" value="Genomic_DNA"/>
</dbReference>
<feature type="domain" description="Bacteriophage CI repressor C-terminal" evidence="2">
    <location>
        <begin position="86"/>
        <end position="188"/>
    </location>
</feature>
<dbReference type="GO" id="GO:0003677">
    <property type="term" value="F:DNA binding"/>
    <property type="evidence" value="ECO:0007669"/>
    <property type="project" value="InterPro"/>
</dbReference>
<feature type="domain" description="Bacteriophage CI repressor N-terminal" evidence="1">
    <location>
        <begin position="13"/>
        <end position="75"/>
    </location>
</feature>
<name>A0A7D6A5U9_PROMI</name>
<evidence type="ECO:0000259" key="1">
    <source>
        <dbReference type="Pfam" id="PF07022"/>
    </source>
</evidence>
<reference evidence="3" key="1">
    <citation type="submission" date="2020-07" db="EMBL/GenBank/DDBJ databases">
        <title>Hypervirulent multi-drug resistant Proteus mirabilis strain with mosaic plasmid.</title>
        <authorList>
            <person name="Shelenkov A."/>
            <person name="Mikhaylova Y.V."/>
            <person name="Yanushevich Y.G."/>
            <person name="Petrova L."/>
            <person name="Fomina V."/>
            <person name="Zamyatin M."/>
            <person name="Shagin D."/>
        </authorList>
    </citation>
    <scope>NUCLEOTIDE SEQUENCE</scope>
    <source>
        <strain evidence="3">CriePir89</strain>
    </source>
</reference>
<dbReference type="InterPro" id="IPR010744">
    <property type="entry name" value="Phage_CI_N"/>
</dbReference>
<proteinExistence type="predicted"/>
<dbReference type="Gene3D" id="2.10.109.10">
    <property type="entry name" value="Umud Fragment, subunit A"/>
    <property type="match status" value="1"/>
</dbReference>
<organism evidence="3">
    <name type="scientific">Proteus mirabilis</name>
    <dbReference type="NCBI Taxonomy" id="584"/>
    <lineage>
        <taxon>Bacteria</taxon>
        <taxon>Pseudomonadati</taxon>
        <taxon>Pseudomonadota</taxon>
        <taxon>Gammaproteobacteria</taxon>
        <taxon>Enterobacterales</taxon>
        <taxon>Morganellaceae</taxon>
        <taxon>Proteus</taxon>
    </lineage>
</organism>
<gene>
    <name evidence="3" type="ORF">HZ283_13475</name>
</gene>
<dbReference type="GO" id="GO:0051259">
    <property type="term" value="P:protein complex oligomerization"/>
    <property type="evidence" value="ECO:0007669"/>
    <property type="project" value="InterPro"/>
</dbReference>